<feature type="compositionally biased region" description="Basic and acidic residues" evidence="2">
    <location>
        <begin position="134"/>
        <end position="168"/>
    </location>
</feature>
<sequence length="406" mass="42952">MTAGGRRKLPSRLAARGGRSRTAAAAVLVMGCSIGAWQALAPSTSPGFLPPGLSEQQRAAASTGLAALLLAGQSLPVSAEEPSLAGLEAKLGVRAPSVGIRQQKVEPKSAFDKALLQLEEKDIQAARKAEDAKLRQAEQAEEAAKKQATIKEREERAAIERREQEAKAQAEAGLKAGTAEIEATEKAEIEAAKKLEKAEIQAARDAERKKRKTARGENGIQAAEAEGDAAVNAAAEKAEQTIIAAKDRSEQALKAALLQTEKKRELAGDQAEVALKKLAERTEQTITAAVQTAEREERAAVAQEEQAERDVIQAVGELEQEELAKESAPLEQAKAVGSTVLSVALPLIIPGLLMMVYAFTASLSAGPPEPALGGETEETRKAMGRKPRPDTAPPTLDPWDKEPQTA</sequence>
<dbReference type="PROSITE" id="PS51257">
    <property type="entry name" value="PROKAR_LIPOPROTEIN"/>
    <property type="match status" value="1"/>
</dbReference>
<proteinExistence type="predicted"/>
<evidence type="ECO:0000256" key="1">
    <source>
        <dbReference type="SAM" id="Coils"/>
    </source>
</evidence>
<gene>
    <name evidence="3" type="ORF">ACAT0790_LOCUS7716</name>
</gene>
<dbReference type="EMBL" id="HBGE01013037">
    <property type="protein sequence ID" value="CAD9101712.1"/>
    <property type="molecule type" value="Transcribed_RNA"/>
</dbReference>
<feature type="coiled-coil region" evidence="1">
    <location>
        <begin position="279"/>
        <end position="310"/>
    </location>
</feature>
<organism evidence="3">
    <name type="scientific">Alexandrium catenella</name>
    <name type="common">Red tide dinoflagellate</name>
    <name type="synonym">Gonyaulax catenella</name>
    <dbReference type="NCBI Taxonomy" id="2925"/>
    <lineage>
        <taxon>Eukaryota</taxon>
        <taxon>Sar</taxon>
        <taxon>Alveolata</taxon>
        <taxon>Dinophyceae</taxon>
        <taxon>Gonyaulacales</taxon>
        <taxon>Pyrocystaceae</taxon>
        <taxon>Alexandrium</taxon>
    </lineage>
</organism>
<reference evidence="3" key="1">
    <citation type="submission" date="2021-01" db="EMBL/GenBank/DDBJ databases">
        <authorList>
            <person name="Corre E."/>
            <person name="Pelletier E."/>
            <person name="Niang G."/>
            <person name="Scheremetjew M."/>
            <person name="Finn R."/>
            <person name="Kale V."/>
            <person name="Holt S."/>
            <person name="Cochrane G."/>
            <person name="Meng A."/>
            <person name="Brown T."/>
            <person name="Cohen L."/>
        </authorList>
    </citation>
    <scope>NUCLEOTIDE SEQUENCE</scope>
    <source>
        <strain evidence="3">OF101</strain>
    </source>
</reference>
<protein>
    <submittedName>
        <fullName evidence="3">Uncharacterized protein</fullName>
    </submittedName>
</protein>
<name>A0A7S1LG58_ALECA</name>
<accession>A0A7S1LG58</accession>
<keyword evidence="1" id="KW-0175">Coiled coil</keyword>
<feature type="region of interest" description="Disordered" evidence="2">
    <location>
        <begin position="200"/>
        <end position="227"/>
    </location>
</feature>
<evidence type="ECO:0000256" key="2">
    <source>
        <dbReference type="SAM" id="MobiDB-lite"/>
    </source>
</evidence>
<feature type="region of interest" description="Disordered" evidence="2">
    <location>
        <begin position="365"/>
        <end position="406"/>
    </location>
</feature>
<evidence type="ECO:0000313" key="3">
    <source>
        <dbReference type="EMBL" id="CAD9101712.1"/>
    </source>
</evidence>
<dbReference type="AlphaFoldDB" id="A0A7S1LG58"/>
<feature type="region of interest" description="Disordered" evidence="2">
    <location>
        <begin position="134"/>
        <end position="173"/>
    </location>
</feature>